<reference evidence="1" key="2">
    <citation type="submission" date="2021-08" db="EMBL/GenBank/DDBJ databases">
        <authorList>
            <person name="Eriksson T."/>
        </authorList>
    </citation>
    <scope>NUCLEOTIDE SEQUENCE</scope>
    <source>
        <strain evidence="1">Stoneville</strain>
        <tissue evidence="1">Whole head</tissue>
    </source>
</reference>
<dbReference type="AlphaFoldDB" id="A0A8J6LAQ0"/>
<dbReference type="Proteomes" id="UP000719412">
    <property type="component" value="Unassembled WGS sequence"/>
</dbReference>
<keyword evidence="2" id="KW-1185">Reference proteome</keyword>
<proteinExistence type="predicted"/>
<sequence length="143" mass="15960">MYGRQGAMFQPRKHPPLEHGAYILVYALQMSGRGATGLVHLFCELFTRTTNGVHFEIWSIGNDVGGATVERDLAGGGSLIKSGLRRREKWRRTCYRNGTARAGNVGVITVAAICRTCRHPCIMATWKRRVIRINAMRAVCLRS</sequence>
<accession>A0A8J6LAQ0</accession>
<dbReference type="EMBL" id="JABDTM020025451">
    <property type="protein sequence ID" value="KAH0813262.1"/>
    <property type="molecule type" value="Genomic_DNA"/>
</dbReference>
<comment type="caution">
    <text evidence="1">The sequence shown here is derived from an EMBL/GenBank/DDBJ whole genome shotgun (WGS) entry which is preliminary data.</text>
</comment>
<evidence type="ECO:0000313" key="1">
    <source>
        <dbReference type="EMBL" id="KAH0813262.1"/>
    </source>
</evidence>
<gene>
    <name evidence="1" type="ORF">GEV33_009530</name>
</gene>
<protein>
    <submittedName>
        <fullName evidence="1">Uncharacterized protein</fullName>
    </submittedName>
</protein>
<evidence type="ECO:0000313" key="2">
    <source>
        <dbReference type="Proteomes" id="UP000719412"/>
    </source>
</evidence>
<name>A0A8J6LAQ0_TENMO</name>
<organism evidence="1 2">
    <name type="scientific">Tenebrio molitor</name>
    <name type="common">Yellow mealworm beetle</name>
    <dbReference type="NCBI Taxonomy" id="7067"/>
    <lineage>
        <taxon>Eukaryota</taxon>
        <taxon>Metazoa</taxon>
        <taxon>Ecdysozoa</taxon>
        <taxon>Arthropoda</taxon>
        <taxon>Hexapoda</taxon>
        <taxon>Insecta</taxon>
        <taxon>Pterygota</taxon>
        <taxon>Neoptera</taxon>
        <taxon>Endopterygota</taxon>
        <taxon>Coleoptera</taxon>
        <taxon>Polyphaga</taxon>
        <taxon>Cucujiformia</taxon>
        <taxon>Tenebrionidae</taxon>
        <taxon>Tenebrio</taxon>
    </lineage>
</organism>
<reference evidence="1" key="1">
    <citation type="journal article" date="2020" name="J Insects Food Feed">
        <title>The yellow mealworm (Tenebrio molitor) genome: a resource for the emerging insects as food and feed industry.</title>
        <authorList>
            <person name="Eriksson T."/>
            <person name="Andere A."/>
            <person name="Kelstrup H."/>
            <person name="Emery V."/>
            <person name="Picard C."/>
        </authorList>
    </citation>
    <scope>NUCLEOTIDE SEQUENCE</scope>
    <source>
        <strain evidence="1">Stoneville</strain>
        <tissue evidence="1">Whole head</tissue>
    </source>
</reference>